<sequence>MVDLECEEGRLGGSCSVVPNLGKGPPLDGSAAATVVSGDGVSTLDWASIFSGQSLTFYPPVQKDGKLLVQPPLEEGGLSQVEHVVGVSKDVVVPSQQVMVEECLLTADMVTSSTVDGNIGVDSSAVTVALVASCSCVGLSTVSGPDVQENADVIGVVSNKQVNDDVTGHELDILGRVNDDIVANGSGVVPSVNKFAALCDAVEQDGVARLVRATAGGVADLMERLKPKEKGGKKKGKGRGVGKDRGLKDGASPCCQ</sequence>
<feature type="region of interest" description="Disordered" evidence="1">
    <location>
        <begin position="225"/>
        <end position="256"/>
    </location>
</feature>
<organism evidence="2 3">
    <name type="scientific">Hibiscus sabdariffa</name>
    <name type="common">roselle</name>
    <dbReference type="NCBI Taxonomy" id="183260"/>
    <lineage>
        <taxon>Eukaryota</taxon>
        <taxon>Viridiplantae</taxon>
        <taxon>Streptophyta</taxon>
        <taxon>Embryophyta</taxon>
        <taxon>Tracheophyta</taxon>
        <taxon>Spermatophyta</taxon>
        <taxon>Magnoliopsida</taxon>
        <taxon>eudicotyledons</taxon>
        <taxon>Gunneridae</taxon>
        <taxon>Pentapetalae</taxon>
        <taxon>rosids</taxon>
        <taxon>malvids</taxon>
        <taxon>Malvales</taxon>
        <taxon>Malvaceae</taxon>
        <taxon>Malvoideae</taxon>
        <taxon>Hibiscus</taxon>
    </lineage>
</organism>
<gene>
    <name evidence="2" type="ORF">V6N12_054990</name>
</gene>
<accession>A0ABR2D2E8</accession>
<dbReference type="EMBL" id="JBBPBM010000038">
    <property type="protein sequence ID" value="KAK8527791.1"/>
    <property type="molecule type" value="Genomic_DNA"/>
</dbReference>
<evidence type="ECO:0000313" key="2">
    <source>
        <dbReference type="EMBL" id="KAK8527791.1"/>
    </source>
</evidence>
<feature type="compositionally biased region" description="Basic residues" evidence="1">
    <location>
        <begin position="231"/>
        <end position="240"/>
    </location>
</feature>
<name>A0ABR2D2E8_9ROSI</name>
<comment type="caution">
    <text evidence="2">The sequence shown here is derived from an EMBL/GenBank/DDBJ whole genome shotgun (WGS) entry which is preliminary data.</text>
</comment>
<dbReference type="Proteomes" id="UP001472677">
    <property type="component" value="Unassembled WGS sequence"/>
</dbReference>
<protein>
    <submittedName>
        <fullName evidence="2">Uncharacterized protein</fullName>
    </submittedName>
</protein>
<evidence type="ECO:0000256" key="1">
    <source>
        <dbReference type="SAM" id="MobiDB-lite"/>
    </source>
</evidence>
<keyword evidence="3" id="KW-1185">Reference proteome</keyword>
<reference evidence="2 3" key="1">
    <citation type="journal article" date="2024" name="G3 (Bethesda)">
        <title>Genome assembly of Hibiscus sabdariffa L. provides insights into metabolisms of medicinal natural products.</title>
        <authorList>
            <person name="Kim T."/>
        </authorList>
    </citation>
    <scope>NUCLEOTIDE SEQUENCE [LARGE SCALE GENOMIC DNA]</scope>
    <source>
        <strain evidence="2">TK-2024</strain>
        <tissue evidence="2">Old leaves</tissue>
    </source>
</reference>
<proteinExistence type="predicted"/>
<evidence type="ECO:0000313" key="3">
    <source>
        <dbReference type="Proteomes" id="UP001472677"/>
    </source>
</evidence>